<reference evidence="4 5" key="1">
    <citation type="submission" date="2017-01" db="EMBL/GenBank/DDBJ databases">
        <authorList>
            <person name="Mah S.A."/>
            <person name="Swanson W.J."/>
            <person name="Moy G.W."/>
            <person name="Vacquier V.D."/>
        </authorList>
    </citation>
    <scope>NUCLEOTIDE SEQUENCE [LARGE SCALE GENOMIC DNA]</scope>
    <source>
        <strain evidence="4 5">DSM 22694</strain>
    </source>
</reference>
<dbReference type="Pfam" id="PF00497">
    <property type="entry name" value="SBP_bac_3"/>
    <property type="match status" value="1"/>
</dbReference>
<dbReference type="SMART" id="SM00062">
    <property type="entry name" value="PBPb"/>
    <property type="match status" value="1"/>
</dbReference>
<name>A0A1P8K7D0_9BURK</name>
<dbReference type="Proteomes" id="UP000186110">
    <property type="component" value="Chromosome"/>
</dbReference>
<dbReference type="KEGG" id="rsb:RS694_04365"/>
<dbReference type="AlphaFoldDB" id="A0A1P8K7D0"/>
<proteinExistence type="predicted"/>
<feature type="chain" id="PRO_5012049202" description="Solute-binding protein family 3/N-terminal domain-containing protein" evidence="2">
    <location>
        <begin position="26"/>
        <end position="269"/>
    </location>
</feature>
<protein>
    <recommendedName>
        <fullName evidence="3">Solute-binding protein family 3/N-terminal domain-containing protein</fullName>
    </recommendedName>
</protein>
<dbReference type="Gene3D" id="3.40.190.10">
    <property type="entry name" value="Periplasmic binding protein-like II"/>
    <property type="match status" value="2"/>
</dbReference>
<evidence type="ECO:0000256" key="1">
    <source>
        <dbReference type="ARBA" id="ARBA00022729"/>
    </source>
</evidence>
<evidence type="ECO:0000256" key="2">
    <source>
        <dbReference type="SAM" id="SignalP"/>
    </source>
</evidence>
<dbReference type="PANTHER" id="PTHR35936:SF25">
    <property type="entry name" value="ABC TRANSPORTER SUBSTRATE-BINDING PROTEIN"/>
    <property type="match status" value="1"/>
</dbReference>
<feature type="signal peptide" evidence="2">
    <location>
        <begin position="1"/>
        <end position="25"/>
    </location>
</feature>
<dbReference type="InterPro" id="IPR001638">
    <property type="entry name" value="Solute-binding_3/MltF_N"/>
</dbReference>
<dbReference type="eggNOG" id="COG0834">
    <property type="taxonomic scope" value="Bacteria"/>
</dbReference>
<sequence>MFRPLILLRTAVCLLGVLTACALQAKEVLVVGTTFARIFEQTEQGEFVGLGVELVRTIARQQGLSIKFGIYPWARAQDMVANGGADVLVGPYKTPAREQRFLFADQPFYQDNMVFYKLAGSKAGWDGSYESLKGKRLVAVLGWAYGQPFDQERVNLGVTNAHTVESGLSMLLNDRMDFFVANERNTTAGMAALGKQENFAVVAPIIGTEVGYFAFTKDADHETLRQAFNAGMSKLIASGEYAVMARRYSISMPVVSTGKSAAPKPVAVK</sequence>
<keyword evidence="1 2" id="KW-0732">Signal</keyword>
<dbReference type="PROSITE" id="PS51257">
    <property type="entry name" value="PROKAR_LIPOPROTEIN"/>
    <property type="match status" value="1"/>
</dbReference>
<evidence type="ECO:0000313" key="5">
    <source>
        <dbReference type="Proteomes" id="UP000186110"/>
    </source>
</evidence>
<accession>A0A1P8K7D0</accession>
<dbReference type="EMBL" id="CP019239">
    <property type="protein sequence ID" value="APW41851.1"/>
    <property type="molecule type" value="Genomic_DNA"/>
</dbReference>
<evidence type="ECO:0000259" key="3">
    <source>
        <dbReference type="SMART" id="SM00062"/>
    </source>
</evidence>
<dbReference type="SUPFAM" id="SSF53850">
    <property type="entry name" value="Periplasmic binding protein-like II"/>
    <property type="match status" value="1"/>
</dbReference>
<dbReference type="STRING" id="1484693.RS694_04365"/>
<keyword evidence="5" id="KW-1185">Reference proteome</keyword>
<dbReference type="PANTHER" id="PTHR35936">
    <property type="entry name" value="MEMBRANE-BOUND LYTIC MUREIN TRANSGLYCOSYLASE F"/>
    <property type="match status" value="1"/>
</dbReference>
<evidence type="ECO:0000313" key="4">
    <source>
        <dbReference type="EMBL" id="APW41851.1"/>
    </source>
</evidence>
<organism evidence="4 5">
    <name type="scientific">Rhodoferax saidenbachensis</name>
    <dbReference type="NCBI Taxonomy" id="1484693"/>
    <lineage>
        <taxon>Bacteria</taxon>
        <taxon>Pseudomonadati</taxon>
        <taxon>Pseudomonadota</taxon>
        <taxon>Betaproteobacteria</taxon>
        <taxon>Burkholderiales</taxon>
        <taxon>Comamonadaceae</taxon>
        <taxon>Rhodoferax</taxon>
    </lineage>
</organism>
<feature type="domain" description="Solute-binding protein family 3/N-terminal" evidence="3">
    <location>
        <begin position="28"/>
        <end position="252"/>
    </location>
</feature>
<gene>
    <name evidence="4" type="ORF">RS694_04365</name>
</gene>